<dbReference type="AlphaFoldDB" id="A0A5C3EUK9"/>
<feature type="domain" description="Acyl-coenzyme A oxidase N-terminal" evidence="17">
    <location>
        <begin position="57"/>
        <end position="172"/>
    </location>
</feature>
<dbReference type="Proteomes" id="UP000323386">
    <property type="component" value="Unassembled WGS sequence"/>
</dbReference>
<protein>
    <recommendedName>
        <fullName evidence="12">Acyl-coenzyme A oxidase</fullName>
    </recommendedName>
</protein>
<keyword evidence="7 12" id="KW-0274">FAD</keyword>
<evidence type="ECO:0000256" key="9">
    <source>
        <dbReference type="ARBA" id="ARBA00023002"/>
    </source>
</evidence>
<dbReference type="Pfam" id="PF01756">
    <property type="entry name" value="ACOX"/>
    <property type="match status" value="1"/>
</dbReference>
<evidence type="ECO:0000256" key="11">
    <source>
        <dbReference type="ARBA" id="ARBA00023140"/>
    </source>
</evidence>
<comment type="cofactor">
    <cofactor evidence="2">
        <name>FAD</name>
        <dbReference type="ChEBI" id="CHEBI:57692"/>
    </cofactor>
</comment>
<feature type="active site" description="Proton acceptor" evidence="13">
    <location>
        <position position="467"/>
    </location>
</feature>
<organism evidence="19 20">
    <name type="scientific">Pseudozyma flocculosa</name>
    <dbReference type="NCBI Taxonomy" id="84751"/>
    <lineage>
        <taxon>Eukaryota</taxon>
        <taxon>Fungi</taxon>
        <taxon>Dikarya</taxon>
        <taxon>Basidiomycota</taxon>
        <taxon>Ustilaginomycotina</taxon>
        <taxon>Ustilaginomycetes</taxon>
        <taxon>Ustilaginales</taxon>
        <taxon>Ustilaginaceae</taxon>
        <taxon>Pseudozyma</taxon>
    </lineage>
</organism>
<dbReference type="InterPro" id="IPR002655">
    <property type="entry name" value="Acyl-CoA_oxidase_C"/>
</dbReference>
<dbReference type="InterPro" id="IPR036250">
    <property type="entry name" value="AcylCo_DH-like_C"/>
</dbReference>
<comment type="subcellular location">
    <subcellularLocation>
        <location evidence="3">Peroxisome</location>
    </subcellularLocation>
</comment>
<dbReference type="EMBL" id="OOIP01000001">
    <property type="protein sequence ID" value="SPO35177.1"/>
    <property type="molecule type" value="Genomic_DNA"/>
</dbReference>
<dbReference type="InterPro" id="IPR037069">
    <property type="entry name" value="AcylCoA_DH/ox_N_sf"/>
</dbReference>
<keyword evidence="9" id="KW-0560">Oxidoreductase</keyword>
<evidence type="ECO:0000259" key="16">
    <source>
        <dbReference type="Pfam" id="PF01756"/>
    </source>
</evidence>
<evidence type="ECO:0000313" key="20">
    <source>
        <dbReference type="Proteomes" id="UP000323386"/>
    </source>
</evidence>
<evidence type="ECO:0000256" key="2">
    <source>
        <dbReference type="ARBA" id="ARBA00001974"/>
    </source>
</evidence>
<proteinExistence type="inferred from homology"/>
<feature type="region of interest" description="Disordered" evidence="15">
    <location>
        <begin position="1"/>
        <end position="26"/>
    </location>
</feature>
<evidence type="ECO:0000256" key="3">
    <source>
        <dbReference type="ARBA" id="ARBA00004275"/>
    </source>
</evidence>
<evidence type="ECO:0000256" key="12">
    <source>
        <dbReference type="PIRNR" id="PIRNR000168"/>
    </source>
</evidence>
<dbReference type="Gene3D" id="2.40.110.10">
    <property type="entry name" value="Butyryl-CoA Dehydrogenase, subunit A, domain 2"/>
    <property type="match status" value="1"/>
</dbReference>
<dbReference type="GO" id="GO:0055088">
    <property type="term" value="P:lipid homeostasis"/>
    <property type="evidence" value="ECO:0007669"/>
    <property type="project" value="TreeGrafter"/>
</dbReference>
<dbReference type="SUPFAM" id="SSF56645">
    <property type="entry name" value="Acyl-CoA dehydrogenase NM domain-like"/>
    <property type="match status" value="1"/>
</dbReference>
<evidence type="ECO:0000256" key="15">
    <source>
        <dbReference type="SAM" id="MobiDB-lite"/>
    </source>
</evidence>
<keyword evidence="20" id="KW-1185">Reference proteome</keyword>
<dbReference type="Pfam" id="PF22924">
    <property type="entry name" value="ACOX_C_alpha1"/>
    <property type="match status" value="1"/>
</dbReference>
<dbReference type="FunFam" id="2.40.110.10:FF:000003">
    <property type="entry name" value="Acyl-coenzyme A oxidase"/>
    <property type="match status" value="1"/>
</dbReference>
<comment type="similarity">
    <text evidence="5 12">Belongs to the acyl-CoA oxidase family.</text>
</comment>
<dbReference type="GO" id="GO:0003997">
    <property type="term" value="F:acyl-CoA oxidase activity"/>
    <property type="evidence" value="ECO:0007669"/>
    <property type="project" value="UniProtKB-EC"/>
</dbReference>
<feature type="domain" description="Acyl-CoA oxidase C-terminal" evidence="16">
    <location>
        <begin position="526"/>
        <end position="700"/>
    </location>
</feature>
<evidence type="ECO:0000256" key="6">
    <source>
        <dbReference type="ARBA" id="ARBA00022630"/>
    </source>
</evidence>
<dbReference type="Gene3D" id="1.10.540.10">
    <property type="entry name" value="Acyl-CoA dehydrogenase/oxidase, N-terminal domain"/>
    <property type="match status" value="1"/>
</dbReference>
<feature type="binding site" evidence="14">
    <location>
        <position position="179"/>
    </location>
    <ligand>
        <name>FAD</name>
        <dbReference type="ChEBI" id="CHEBI:57692"/>
    </ligand>
</feature>
<comment type="catalytic activity">
    <reaction evidence="1">
        <text>a 2,3-saturated acyl-CoA + O2 = a (2E)-enoyl-CoA + H2O2</text>
        <dbReference type="Rhea" id="RHEA:38959"/>
        <dbReference type="ChEBI" id="CHEBI:15379"/>
        <dbReference type="ChEBI" id="CHEBI:16240"/>
        <dbReference type="ChEBI" id="CHEBI:58856"/>
        <dbReference type="ChEBI" id="CHEBI:65111"/>
        <dbReference type="EC" id="1.3.3.6"/>
    </reaction>
</comment>
<feature type="binding site" evidence="14">
    <location>
        <position position="218"/>
    </location>
    <ligand>
        <name>FAD</name>
        <dbReference type="ChEBI" id="CHEBI:57692"/>
    </ligand>
</feature>
<dbReference type="OrthoDB" id="538336at2759"/>
<dbReference type="PIRSF" id="PIRSF000168">
    <property type="entry name" value="Acyl-CoA_oxidase"/>
    <property type="match status" value="1"/>
</dbReference>
<dbReference type="InterPro" id="IPR009100">
    <property type="entry name" value="AcylCoA_DH/oxidase_NM_dom_sf"/>
</dbReference>
<dbReference type="FunFam" id="1.20.140.10:FF:000015">
    <property type="entry name" value="Acyl-coenzyme A oxidase"/>
    <property type="match status" value="1"/>
</dbReference>
<dbReference type="PANTHER" id="PTHR10909:SF250">
    <property type="entry name" value="PEROXISOMAL ACYL-COENZYME A OXIDASE 1"/>
    <property type="match status" value="1"/>
</dbReference>
<sequence length="754" mass="83234">MAGPSYMDPKSTTYQPLSEPSGKWPAAKVTLPIPMGETAARTARDIEEARTKTAFDPSKIEEVIRDARIDNESRKRVMGTLSTDDVFGTWKKRMVHMNREQQMQMSHFACRRLLELAEKHDWTTHEVIEAAITLDLQSPVTIHWVAFVPVIFGQGSNEQIERWGNRAMNHEILGCYMQTELGHGTNVQGLETTATYDDASDSFILHSPTLTSTKWWAGGLGRTATHGVVQAQLIIHGKRYGPHLFFTPLRSLEDGSVLPGIVAGDIGPKTYAAFGGLDNGWARFDHFKIPRDNMLNRHAQVKKGGEYVKPPNDKLSYGGMIFIRSQMIDRTGWMLSRGITIALRYCLVRRQFRDPSSTDITDVERSVLSYPSTSRRLVPLLAKSYAYILAGRRMRTLYEDMAAKLESGDTELLYDVHVASSSLKAYCTKQALDGIEECRQALGGHGFSGYAGFTTLFPEQAPAVTYEGDNIVLASQVGRAMLKISGELDKDAKTPVANTSAFLRAIATPNAVPFQSPQSPQDWYRPEVYSAALALRAAQLVTDLRAEIAEGRKFGDLSFECIEVAKSHAEFVVDLWFSEAIKDDAEALGNAECGWLRKLVTLHALTALSRNMTPLVLPASGQGRNLAGYRNGQAVVAPESVVHLEKAIRDLVAEILPQSIGLSDAFGWLDWELGSSLGRKDGRVYEQLMADAESNPLNHDSPGPGIDNVGRYPYGSEKTGKHVVEWYKTEIGPLLRAAAKRSEDGGIRGDGSKL</sequence>
<evidence type="ECO:0000313" key="19">
    <source>
        <dbReference type="EMBL" id="SPO35177.1"/>
    </source>
</evidence>
<dbReference type="InterPro" id="IPR046373">
    <property type="entry name" value="Acyl-CoA_Oxase/DH_mid-dom_sf"/>
</dbReference>
<keyword evidence="8" id="KW-0276">Fatty acid metabolism</keyword>
<dbReference type="InterPro" id="IPR029320">
    <property type="entry name" value="Acyl-CoA_ox_N"/>
</dbReference>
<evidence type="ECO:0000256" key="4">
    <source>
        <dbReference type="ARBA" id="ARBA00004846"/>
    </source>
</evidence>
<keyword evidence="11" id="KW-0576">Peroxisome</keyword>
<evidence type="ECO:0000256" key="7">
    <source>
        <dbReference type="ARBA" id="ARBA00022827"/>
    </source>
</evidence>
<keyword evidence="6 12" id="KW-0285">Flavoprotein</keyword>
<evidence type="ECO:0000256" key="13">
    <source>
        <dbReference type="PIRSR" id="PIRSR000168-1"/>
    </source>
</evidence>
<keyword evidence="10" id="KW-0443">Lipid metabolism</keyword>
<evidence type="ECO:0000256" key="5">
    <source>
        <dbReference type="ARBA" id="ARBA00006288"/>
    </source>
</evidence>
<dbReference type="GO" id="GO:0033540">
    <property type="term" value="P:fatty acid beta-oxidation using acyl-CoA oxidase"/>
    <property type="evidence" value="ECO:0007669"/>
    <property type="project" value="TreeGrafter"/>
</dbReference>
<dbReference type="GO" id="GO:0071949">
    <property type="term" value="F:FAD binding"/>
    <property type="evidence" value="ECO:0007669"/>
    <property type="project" value="InterPro"/>
</dbReference>
<accession>A0A5C3EUK9</accession>
<feature type="domain" description="Acyl-CoA oxidase C-alpha1" evidence="18">
    <location>
        <begin position="317"/>
        <end position="482"/>
    </location>
</feature>
<evidence type="ECO:0000256" key="10">
    <source>
        <dbReference type="ARBA" id="ARBA00023098"/>
    </source>
</evidence>
<dbReference type="Gene3D" id="1.20.140.10">
    <property type="entry name" value="Butyryl-CoA Dehydrogenase, subunit A, domain 3"/>
    <property type="match status" value="2"/>
</dbReference>
<evidence type="ECO:0000256" key="1">
    <source>
        <dbReference type="ARBA" id="ARBA00001201"/>
    </source>
</evidence>
<evidence type="ECO:0000259" key="18">
    <source>
        <dbReference type="Pfam" id="PF22924"/>
    </source>
</evidence>
<dbReference type="InterPro" id="IPR012258">
    <property type="entry name" value="Acyl-CoA_oxidase"/>
</dbReference>
<dbReference type="SUPFAM" id="SSF47203">
    <property type="entry name" value="Acyl-CoA dehydrogenase C-terminal domain-like"/>
    <property type="match status" value="2"/>
</dbReference>
<evidence type="ECO:0000256" key="14">
    <source>
        <dbReference type="PIRSR" id="PIRSR000168-2"/>
    </source>
</evidence>
<evidence type="ECO:0000256" key="8">
    <source>
        <dbReference type="ARBA" id="ARBA00022832"/>
    </source>
</evidence>
<reference evidence="19 20" key="1">
    <citation type="submission" date="2018-03" db="EMBL/GenBank/DDBJ databases">
        <authorList>
            <person name="Guldener U."/>
        </authorList>
    </citation>
    <scope>NUCLEOTIDE SEQUENCE [LARGE SCALE GENOMIC DNA]</scope>
    <source>
        <strain evidence="19 20">DAOM196992</strain>
    </source>
</reference>
<dbReference type="GO" id="GO:0005777">
    <property type="term" value="C:peroxisome"/>
    <property type="evidence" value="ECO:0007669"/>
    <property type="project" value="UniProtKB-SubCell"/>
</dbReference>
<gene>
    <name evidence="19" type="ORF">PSFLO_00648</name>
</gene>
<name>A0A5C3EUK9_9BASI</name>
<dbReference type="PANTHER" id="PTHR10909">
    <property type="entry name" value="ELECTRON TRANSPORT OXIDOREDUCTASE"/>
    <property type="match status" value="1"/>
</dbReference>
<dbReference type="InterPro" id="IPR055060">
    <property type="entry name" value="ACOX_C_alpha1"/>
</dbReference>
<comment type="pathway">
    <text evidence="4">Lipid metabolism; peroxisomal fatty acid beta-oxidation.</text>
</comment>
<dbReference type="Pfam" id="PF14749">
    <property type="entry name" value="Acyl-CoA_ox_N"/>
    <property type="match status" value="1"/>
</dbReference>
<dbReference type="GO" id="GO:0005504">
    <property type="term" value="F:fatty acid binding"/>
    <property type="evidence" value="ECO:0007669"/>
    <property type="project" value="TreeGrafter"/>
</dbReference>
<evidence type="ECO:0000259" key="17">
    <source>
        <dbReference type="Pfam" id="PF14749"/>
    </source>
</evidence>